<comment type="similarity">
    <text evidence="6 7">Belongs to the PAL/histidase family.</text>
</comment>
<sequence length="511" mass="52630">MSAVTLVPGATSLSTLFPIWNAGAAAVLDRAARPAVEAAAGKVAAAAGGEDAVYGVNTGFGKLASVKVASADTAQLQRNLILSHCCGVGEPLDVPTTRLMMALKLLSLGRGASGVRWELIALIEGMLAEGITPIVPSQGSVGASGDLAPLAHMAAAMLGEGEVDVAGQRQSATAALEAAGLRPIVLGAKEGLALINGTQFSTACALTGLWRAWRGAVASTVTAALSTDAIMGSTAPLLAEIHALRGHAGQIEVADRMRCIMDGSEIRESHREGDPRVQDPYCIRCQPQVVGAAVDMLRMAARTLSIEANAVTDNPLVLMDDDRIVSGGNFHAEPVAMAADQIAIAVAEIGAIAQRRVALMVDPTLSHDLPPFLTPDPGLNSGFMIAEVTTAALMSENKHLAAPCSIDSTPTSANQEDHVSMAAHGARRLSRMADNLMVILGVELLCGAQGVEFRAPLATSAPLARVVARLREDVPALGVDRVLAPDIETAAALVGELTLDDTIGGMSLEET</sequence>
<comment type="PTM">
    <text evidence="6">Contains an active site 4-methylidene-imidazol-5-one (MIO), which is formed autocatalytically by cyclization and dehydration of residues Ala-Ser-Gly.</text>
</comment>
<dbReference type="InterPro" id="IPR022313">
    <property type="entry name" value="Phe/His_NH3-lyase_AS"/>
</dbReference>
<comment type="pathway">
    <text evidence="1 6 8">Amino-acid degradation; L-histidine degradation into L-glutamate; N-formimidoyl-L-glutamate from L-histidine: step 1/3.</text>
</comment>
<dbReference type="Gene3D" id="1.20.200.10">
    <property type="entry name" value="Fumarase/aspartase (Central domain)"/>
    <property type="match status" value="1"/>
</dbReference>
<keyword evidence="6" id="KW-0963">Cytoplasm</keyword>
<dbReference type="Pfam" id="PF00221">
    <property type="entry name" value="Lyase_aromatic"/>
    <property type="match status" value="1"/>
</dbReference>
<keyword evidence="4 6" id="KW-0456">Lyase</keyword>
<dbReference type="NCBIfam" id="TIGR01225">
    <property type="entry name" value="hutH"/>
    <property type="match status" value="1"/>
</dbReference>
<dbReference type="FunFam" id="1.20.200.10:FF:000003">
    <property type="entry name" value="Histidine ammonia-lyase"/>
    <property type="match status" value="1"/>
</dbReference>
<evidence type="ECO:0000256" key="5">
    <source>
        <dbReference type="ARBA" id="ARBA00049269"/>
    </source>
</evidence>
<proteinExistence type="inferred from homology"/>
<name>A0A1H9S7B6_9RHOB</name>
<feature type="cross-link" description="5-imidazolinone (Ala-Gly)" evidence="6">
    <location>
        <begin position="143"/>
        <end position="145"/>
    </location>
</feature>
<dbReference type="InterPro" id="IPR005921">
    <property type="entry name" value="HutH"/>
</dbReference>
<dbReference type="InterPro" id="IPR024083">
    <property type="entry name" value="Fumarase/histidase_N"/>
</dbReference>
<evidence type="ECO:0000313" key="10">
    <source>
        <dbReference type="EMBL" id="SER80263.1"/>
    </source>
</evidence>
<evidence type="ECO:0000256" key="7">
    <source>
        <dbReference type="RuleBase" id="RU003954"/>
    </source>
</evidence>
<dbReference type="FunFam" id="1.10.275.10:FF:000005">
    <property type="entry name" value="Histidine ammonia-lyase"/>
    <property type="match status" value="1"/>
</dbReference>
<dbReference type="GO" id="GO:0019557">
    <property type="term" value="P:L-histidine catabolic process to glutamate and formate"/>
    <property type="evidence" value="ECO:0007669"/>
    <property type="project" value="UniProtKB-UniPathway"/>
</dbReference>
<dbReference type="GO" id="GO:0005737">
    <property type="term" value="C:cytoplasm"/>
    <property type="evidence" value="ECO:0007669"/>
    <property type="project" value="UniProtKB-SubCell"/>
</dbReference>
<evidence type="ECO:0000256" key="4">
    <source>
        <dbReference type="ARBA" id="ARBA00023239"/>
    </source>
</evidence>
<dbReference type="CDD" id="cd00332">
    <property type="entry name" value="PAL-HAL"/>
    <property type="match status" value="1"/>
</dbReference>
<dbReference type="GO" id="GO:0019556">
    <property type="term" value="P:L-histidine catabolic process to glutamate and formamide"/>
    <property type="evidence" value="ECO:0007669"/>
    <property type="project" value="UniProtKB-UniPathway"/>
</dbReference>
<keyword evidence="11" id="KW-1185">Reference proteome</keyword>
<dbReference type="OrthoDB" id="9806955at2"/>
<feature type="modified residue" description="2,3-didehydroalanine (Ser)" evidence="6">
    <location>
        <position position="144"/>
    </location>
</feature>
<dbReference type="InterPro" id="IPR001106">
    <property type="entry name" value="Aromatic_Lyase"/>
</dbReference>
<comment type="catalytic activity">
    <reaction evidence="5 6 8">
        <text>L-histidine = trans-urocanate + NH4(+)</text>
        <dbReference type="Rhea" id="RHEA:21232"/>
        <dbReference type="ChEBI" id="CHEBI:17771"/>
        <dbReference type="ChEBI" id="CHEBI:28938"/>
        <dbReference type="ChEBI" id="CHEBI:57595"/>
        <dbReference type="EC" id="4.3.1.3"/>
    </reaction>
</comment>
<dbReference type="UniPathway" id="UPA00379">
    <property type="reaction ID" value="UER00549"/>
</dbReference>
<dbReference type="PANTHER" id="PTHR10362">
    <property type="entry name" value="HISTIDINE AMMONIA-LYASE"/>
    <property type="match status" value="1"/>
</dbReference>
<dbReference type="EMBL" id="FOGU01000003">
    <property type="protein sequence ID" value="SER80263.1"/>
    <property type="molecule type" value="Genomic_DNA"/>
</dbReference>
<dbReference type="PROSITE" id="PS00488">
    <property type="entry name" value="PAL_HISTIDASE"/>
    <property type="match status" value="1"/>
</dbReference>
<protein>
    <recommendedName>
        <fullName evidence="2 6">Histidine ammonia-lyase</fullName>
        <shortName evidence="6">Histidase</shortName>
        <ecNumber evidence="2 6">4.3.1.3</ecNumber>
    </recommendedName>
</protein>
<dbReference type="GO" id="GO:0004397">
    <property type="term" value="F:histidine ammonia-lyase activity"/>
    <property type="evidence" value="ECO:0007669"/>
    <property type="project" value="UniProtKB-UniRule"/>
</dbReference>
<accession>A0A1H9S7B6</accession>
<dbReference type="HAMAP" id="MF_00229">
    <property type="entry name" value="His_ammonia_lyase"/>
    <property type="match status" value="1"/>
</dbReference>
<dbReference type="AlphaFoldDB" id="A0A1H9S7B6"/>
<organism evidence="10 11">
    <name type="scientific">Tranquillimonas rosea</name>
    <dbReference type="NCBI Taxonomy" id="641238"/>
    <lineage>
        <taxon>Bacteria</taxon>
        <taxon>Pseudomonadati</taxon>
        <taxon>Pseudomonadota</taxon>
        <taxon>Alphaproteobacteria</taxon>
        <taxon>Rhodobacterales</taxon>
        <taxon>Roseobacteraceae</taxon>
        <taxon>Tranquillimonas</taxon>
    </lineage>
</organism>
<evidence type="ECO:0000256" key="3">
    <source>
        <dbReference type="ARBA" id="ARBA00022808"/>
    </source>
</evidence>
<evidence type="ECO:0000256" key="9">
    <source>
        <dbReference type="RuleBase" id="RU004480"/>
    </source>
</evidence>
<dbReference type="Gene3D" id="1.10.275.10">
    <property type="entry name" value="Fumarase/aspartase (N-terminal domain)"/>
    <property type="match status" value="1"/>
</dbReference>
<gene>
    <name evidence="6" type="primary">hutH</name>
    <name evidence="10" type="ORF">SAMN04490244_10335</name>
</gene>
<dbReference type="Proteomes" id="UP000198885">
    <property type="component" value="Unassembled WGS sequence"/>
</dbReference>
<comment type="subcellular location">
    <subcellularLocation>
        <location evidence="6 9">Cytoplasm</location>
    </subcellularLocation>
</comment>
<dbReference type="NCBIfam" id="NF006871">
    <property type="entry name" value="PRK09367.1"/>
    <property type="match status" value="1"/>
</dbReference>
<dbReference type="SUPFAM" id="SSF48557">
    <property type="entry name" value="L-aspartase-like"/>
    <property type="match status" value="1"/>
</dbReference>
<evidence type="ECO:0000313" key="11">
    <source>
        <dbReference type="Proteomes" id="UP000198885"/>
    </source>
</evidence>
<evidence type="ECO:0000256" key="1">
    <source>
        <dbReference type="ARBA" id="ARBA00005113"/>
    </source>
</evidence>
<dbReference type="EC" id="4.3.1.3" evidence="2 6"/>
<dbReference type="InterPro" id="IPR008948">
    <property type="entry name" value="L-Aspartase-like"/>
</dbReference>
<reference evidence="10 11" key="1">
    <citation type="submission" date="2016-10" db="EMBL/GenBank/DDBJ databases">
        <authorList>
            <person name="de Groot N.N."/>
        </authorList>
    </citation>
    <scope>NUCLEOTIDE SEQUENCE [LARGE SCALE GENOMIC DNA]</scope>
    <source>
        <strain evidence="10 11">DSM 23042</strain>
    </source>
</reference>
<evidence type="ECO:0000256" key="2">
    <source>
        <dbReference type="ARBA" id="ARBA00012994"/>
    </source>
</evidence>
<dbReference type="RefSeq" id="WP_092689664.1">
    <property type="nucleotide sequence ID" value="NZ_FOGU01000003.1"/>
</dbReference>
<evidence type="ECO:0000256" key="6">
    <source>
        <dbReference type="HAMAP-Rule" id="MF_00229"/>
    </source>
</evidence>
<evidence type="ECO:0000256" key="8">
    <source>
        <dbReference type="RuleBase" id="RU004479"/>
    </source>
</evidence>
<keyword evidence="3 6" id="KW-0369">Histidine metabolism</keyword>
<dbReference type="STRING" id="641238.SAMN04490244_10335"/>